<dbReference type="EMBL" id="MU001639">
    <property type="protein sequence ID" value="KAF2480754.1"/>
    <property type="molecule type" value="Genomic_DNA"/>
</dbReference>
<evidence type="ECO:0000256" key="2">
    <source>
        <dbReference type="SAM" id="MobiDB-lite"/>
    </source>
</evidence>
<accession>A0A6A6PM73</accession>
<organism evidence="4 5">
    <name type="scientific">Neohortaea acidophila</name>
    <dbReference type="NCBI Taxonomy" id="245834"/>
    <lineage>
        <taxon>Eukaryota</taxon>
        <taxon>Fungi</taxon>
        <taxon>Dikarya</taxon>
        <taxon>Ascomycota</taxon>
        <taxon>Pezizomycotina</taxon>
        <taxon>Dothideomycetes</taxon>
        <taxon>Dothideomycetidae</taxon>
        <taxon>Mycosphaerellales</taxon>
        <taxon>Teratosphaeriaceae</taxon>
        <taxon>Neohortaea</taxon>
    </lineage>
</organism>
<dbReference type="CDD" id="cd00067">
    <property type="entry name" value="GAL4"/>
    <property type="match status" value="1"/>
</dbReference>
<protein>
    <recommendedName>
        <fullName evidence="3">Zn(2)-C6 fungal-type domain-containing protein</fullName>
    </recommendedName>
</protein>
<dbReference type="SUPFAM" id="SSF57701">
    <property type="entry name" value="Zn2/Cys6 DNA-binding domain"/>
    <property type="match status" value="1"/>
</dbReference>
<evidence type="ECO:0000259" key="3">
    <source>
        <dbReference type="PROSITE" id="PS50048"/>
    </source>
</evidence>
<evidence type="ECO:0000313" key="4">
    <source>
        <dbReference type="EMBL" id="KAF2480754.1"/>
    </source>
</evidence>
<dbReference type="RefSeq" id="XP_033587324.1">
    <property type="nucleotide sequence ID" value="XM_033735639.1"/>
</dbReference>
<feature type="region of interest" description="Disordered" evidence="2">
    <location>
        <begin position="1"/>
        <end position="160"/>
    </location>
</feature>
<dbReference type="InterPro" id="IPR036864">
    <property type="entry name" value="Zn2-C6_fun-type_DNA-bd_sf"/>
</dbReference>
<feature type="compositionally biased region" description="Polar residues" evidence="2">
    <location>
        <begin position="93"/>
        <end position="104"/>
    </location>
</feature>
<keyword evidence="1" id="KW-0539">Nucleus</keyword>
<dbReference type="GO" id="GO:0008270">
    <property type="term" value="F:zinc ion binding"/>
    <property type="evidence" value="ECO:0007669"/>
    <property type="project" value="InterPro"/>
</dbReference>
<dbReference type="InterPro" id="IPR004330">
    <property type="entry name" value="FAR1_DNA_bnd_dom"/>
</dbReference>
<feature type="region of interest" description="Disordered" evidence="2">
    <location>
        <begin position="629"/>
        <end position="662"/>
    </location>
</feature>
<dbReference type="Pfam" id="PF03101">
    <property type="entry name" value="FAR1"/>
    <property type="match status" value="1"/>
</dbReference>
<reference evidence="4" key="1">
    <citation type="journal article" date="2020" name="Stud. Mycol.">
        <title>101 Dothideomycetes genomes: a test case for predicting lifestyles and emergence of pathogens.</title>
        <authorList>
            <person name="Haridas S."/>
            <person name="Albert R."/>
            <person name="Binder M."/>
            <person name="Bloem J."/>
            <person name="Labutti K."/>
            <person name="Salamov A."/>
            <person name="Andreopoulos B."/>
            <person name="Baker S."/>
            <person name="Barry K."/>
            <person name="Bills G."/>
            <person name="Bluhm B."/>
            <person name="Cannon C."/>
            <person name="Castanera R."/>
            <person name="Culley D."/>
            <person name="Daum C."/>
            <person name="Ezra D."/>
            <person name="Gonzalez J."/>
            <person name="Henrissat B."/>
            <person name="Kuo A."/>
            <person name="Liang C."/>
            <person name="Lipzen A."/>
            <person name="Lutzoni F."/>
            <person name="Magnuson J."/>
            <person name="Mondo S."/>
            <person name="Nolan M."/>
            <person name="Ohm R."/>
            <person name="Pangilinan J."/>
            <person name="Park H.-J."/>
            <person name="Ramirez L."/>
            <person name="Alfaro M."/>
            <person name="Sun H."/>
            <person name="Tritt A."/>
            <person name="Yoshinaga Y."/>
            <person name="Zwiers L.-H."/>
            <person name="Turgeon B."/>
            <person name="Goodwin S."/>
            <person name="Spatafora J."/>
            <person name="Crous P."/>
            <person name="Grigoriev I."/>
        </authorList>
    </citation>
    <scope>NUCLEOTIDE SEQUENCE</scope>
    <source>
        <strain evidence="4">CBS 113389</strain>
    </source>
</reference>
<dbReference type="PANTHER" id="PTHR47718">
    <property type="entry name" value="OS01G0519700 PROTEIN"/>
    <property type="match status" value="1"/>
</dbReference>
<evidence type="ECO:0000256" key="1">
    <source>
        <dbReference type="ARBA" id="ARBA00023242"/>
    </source>
</evidence>
<dbReference type="SMART" id="SM00066">
    <property type="entry name" value="GAL4"/>
    <property type="match status" value="1"/>
</dbReference>
<dbReference type="Pfam" id="PF00172">
    <property type="entry name" value="Zn_clus"/>
    <property type="match status" value="1"/>
</dbReference>
<proteinExistence type="predicted"/>
<dbReference type="Gene3D" id="4.10.240.10">
    <property type="entry name" value="Zn(2)-C6 fungal-type DNA-binding domain"/>
    <property type="match status" value="1"/>
</dbReference>
<dbReference type="Proteomes" id="UP000799767">
    <property type="component" value="Unassembled WGS sequence"/>
</dbReference>
<name>A0A6A6PM73_9PEZI</name>
<gene>
    <name evidence="4" type="ORF">BDY17DRAFT_312586</name>
</gene>
<evidence type="ECO:0000313" key="5">
    <source>
        <dbReference type="Proteomes" id="UP000799767"/>
    </source>
</evidence>
<dbReference type="InterPro" id="IPR001138">
    <property type="entry name" value="Zn2Cys6_DnaBD"/>
</dbReference>
<keyword evidence="5" id="KW-1185">Reference proteome</keyword>
<dbReference type="AlphaFoldDB" id="A0A6A6PM73"/>
<dbReference type="PANTHER" id="PTHR47718:SF3">
    <property type="entry name" value="PROTEIN FAR1-RELATED SEQUENCE 5-LIKE"/>
    <property type="match status" value="1"/>
</dbReference>
<feature type="domain" description="Zn(2)-C6 fungal-type" evidence="3">
    <location>
        <begin position="351"/>
        <end position="381"/>
    </location>
</feature>
<dbReference type="GeneID" id="54476641"/>
<dbReference type="GO" id="GO:0000981">
    <property type="term" value="F:DNA-binding transcription factor activity, RNA polymerase II-specific"/>
    <property type="evidence" value="ECO:0007669"/>
    <property type="project" value="InterPro"/>
</dbReference>
<feature type="compositionally biased region" description="Basic and acidic residues" evidence="2">
    <location>
        <begin position="120"/>
        <end position="135"/>
    </location>
</feature>
<sequence>MNNHQARYSPYPPQQQHAFTFAYPPYAQPTSQAPPVGYQYHQQPPPPPVSQQLHAPHFSAPYKPGAQGFVAASQPAPSPAPGQFRPQVPLQPISRNITSSSPPLTDNGPGAPPPEPTSPDEQHQDDDSANEDHEGQYAANGSDEHGAIFNIPPPPENTYPNEEELEKAIHEWSKEHGYELVRRASKRNARGVLYKRYYHCSKHGKRANTGKLTEEMRQRTNRKSGRVDCPMSLAAVAVDPTNPAGEWQIRHRKSHHNHGPLKAVELAGHRRRARMGAVEQAIDGLFAIGTSTAQVLQFLQTTHPDGLFTRTDVANMKNRYKKWGTCADRIQRGENHISTVRYKNQLGIPIPCIPCRQRKYNCGSERPTCKNCQQNGFACEYSHEQPANNESTPVEDGDAMHTEVTPDIQLQQEIGATVQPAPNAPRAQTSAPTPDETERILNNLRNFQAEHIKPQRLTLDSSSVEVLAQSSCGNGDSYRGLPFLNTEHDWPAFRDAMIEAALKENTHDVLRGIKTQPTSPPGPREEIDVETWNEYIRQLAIFNRRNSLLLSALLSKTSPMFRNRVQTFPLAAPAWDMLEQMCAPRGCTTAYQLYCDLHATTLAACTSLQNYISRLDSAYAAFTQLKLNTSPPSLPHGRRGGGGGKQKDAQQAAVQPSPPHTGAEAMTEEMLVFLFLRGLGREWSGWTEAMCMTNNIGGFGTGDRLGFKEVCKAALRQEALARRSGGTASG</sequence>
<dbReference type="PROSITE" id="PS50048">
    <property type="entry name" value="ZN2_CY6_FUNGAL_2"/>
    <property type="match status" value="1"/>
</dbReference>
<dbReference type="OrthoDB" id="2943660at2759"/>